<dbReference type="GO" id="GO:0008253">
    <property type="term" value="F:5'-nucleotidase activity"/>
    <property type="evidence" value="ECO:0007669"/>
    <property type="project" value="TreeGrafter"/>
</dbReference>
<dbReference type="GO" id="GO:0046872">
    <property type="term" value="F:metal ion binding"/>
    <property type="evidence" value="ECO:0007669"/>
    <property type="project" value="UniProtKB-KW"/>
</dbReference>
<evidence type="ECO:0000313" key="5">
    <source>
        <dbReference type="EMBL" id="JAD89578.1"/>
    </source>
</evidence>
<name>A0A0A9DSB9_ARUDO</name>
<comment type="similarity">
    <text evidence="1">Belongs to the 5'(3')-deoxyribonucleotidase family.</text>
</comment>
<dbReference type="InterPro" id="IPR023214">
    <property type="entry name" value="HAD_sf"/>
</dbReference>
<evidence type="ECO:0000256" key="1">
    <source>
        <dbReference type="ARBA" id="ARBA00009589"/>
    </source>
</evidence>
<proteinExistence type="inferred from homology"/>
<dbReference type="Pfam" id="PF05761">
    <property type="entry name" value="5_nucleotid"/>
    <property type="match status" value="1"/>
</dbReference>
<evidence type="ECO:0000256" key="3">
    <source>
        <dbReference type="ARBA" id="ARBA00022801"/>
    </source>
</evidence>
<dbReference type="PANTHER" id="PTHR12103:SF12">
    <property type="entry name" value="FI20020P1"/>
    <property type="match status" value="1"/>
</dbReference>
<keyword evidence="4" id="KW-0460">Magnesium</keyword>
<evidence type="ECO:0000256" key="4">
    <source>
        <dbReference type="ARBA" id="ARBA00022842"/>
    </source>
</evidence>
<organism evidence="5">
    <name type="scientific">Arundo donax</name>
    <name type="common">Giant reed</name>
    <name type="synonym">Donax arundinaceus</name>
    <dbReference type="NCBI Taxonomy" id="35708"/>
    <lineage>
        <taxon>Eukaryota</taxon>
        <taxon>Viridiplantae</taxon>
        <taxon>Streptophyta</taxon>
        <taxon>Embryophyta</taxon>
        <taxon>Tracheophyta</taxon>
        <taxon>Spermatophyta</taxon>
        <taxon>Magnoliopsida</taxon>
        <taxon>Liliopsida</taxon>
        <taxon>Poales</taxon>
        <taxon>Poaceae</taxon>
        <taxon>PACMAD clade</taxon>
        <taxon>Arundinoideae</taxon>
        <taxon>Arundineae</taxon>
        <taxon>Arundo</taxon>
    </lineage>
</organism>
<accession>A0A0A9DSB9</accession>
<keyword evidence="3" id="KW-0378">Hydrolase</keyword>
<dbReference type="Gene3D" id="3.40.50.1000">
    <property type="entry name" value="HAD superfamily/HAD-like"/>
    <property type="match status" value="1"/>
</dbReference>
<dbReference type="PANTHER" id="PTHR12103">
    <property type="entry name" value="5'-NUCLEOTIDASE DOMAIN-CONTAINING"/>
    <property type="match status" value="1"/>
</dbReference>
<dbReference type="EMBL" id="GBRH01208317">
    <property type="protein sequence ID" value="JAD89578.1"/>
    <property type="molecule type" value="Transcribed_RNA"/>
</dbReference>
<protein>
    <submittedName>
        <fullName evidence="5">Uncharacterized protein</fullName>
    </submittedName>
</protein>
<reference evidence="5" key="2">
    <citation type="journal article" date="2015" name="Data Brief">
        <title>Shoot transcriptome of the giant reed, Arundo donax.</title>
        <authorList>
            <person name="Barrero R.A."/>
            <person name="Guerrero F.D."/>
            <person name="Moolhuijzen P."/>
            <person name="Goolsby J.A."/>
            <person name="Tidwell J."/>
            <person name="Bellgard S.E."/>
            <person name="Bellgard M.I."/>
        </authorList>
    </citation>
    <scope>NUCLEOTIDE SEQUENCE</scope>
    <source>
        <tissue evidence="5">Shoot tissue taken approximately 20 cm above the soil surface</tissue>
    </source>
</reference>
<keyword evidence="2" id="KW-0479">Metal-binding</keyword>
<sequence>MLREKGKKLFLLTNSPFYFVDGGMCYLLEDQHFDGNSWRELFDVVIAQANKPTFYNSDHPFRFCGTSMCY</sequence>
<dbReference type="AlphaFoldDB" id="A0A0A9DSB9"/>
<dbReference type="SUPFAM" id="SSF56784">
    <property type="entry name" value="HAD-like"/>
    <property type="match status" value="1"/>
</dbReference>
<reference evidence="5" key="1">
    <citation type="submission" date="2014-09" db="EMBL/GenBank/DDBJ databases">
        <authorList>
            <person name="Magalhaes I.L.F."/>
            <person name="Oliveira U."/>
            <person name="Santos F.R."/>
            <person name="Vidigal T.H.D.A."/>
            <person name="Brescovit A.D."/>
            <person name="Santos A.J."/>
        </authorList>
    </citation>
    <scope>NUCLEOTIDE SEQUENCE</scope>
    <source>
        <tissue evidence="5">Shoot tissue taken approximately 20 cm above the soil surface</tissue>
    </source>
</reference>
<dbReference type="InterPro" id="IPR036412">
    <property type="entry name" value="HAD-like_sf"/>
</dbReference>
<dbReference type="InterPro" id="IPR008380">
    <property type="entry name" value="HAD-SF_hydro_IG_5-nucl"/>
</dbReference>
<evidence type="ECO:0000256" key="2">
    <source>
        <dbReference type="ARBA" id="ARBA00022723"/>
    </source>
</evidence>